<name>T0RJM4_SAPDV</name>
<keyword evidence="1" id="KW-0677">Repeat</keyword>
<dbReference type="Pfam" id="PF14295">
    <property type="entry name" value="PAN_4"/>
    <property type="match status" value="4"/>
</dbReference>
<dbReference type="Proteomes" id="UP000030762">
    <property type="component" value="Unassembled WGS sequence"/>
</dbReference>
<dbReference type="eggNOG" id="ENOG502R9IZ">
    <property type="taxonomic scope" value="Eukaryota"/>
</dbReference>
<dbReference type="PANTHER" id="PTHR33946">
    <property type="match status" value="1"/>
</dbReference>
<organism evidence="5 6">
    <name type="scientific">Saprolegnia diclina (strain VS20)</name>
    <dbReference type="NCBI Taxonomy" id="1156394"/>
    <lineage>
        <taxon>Eukaryota</taxon>
        <taxon>Sar</taxon>
        <taxon>Stramenopiles</taxon>
        <taxon>Oomycota</taxon>
        <taxon>Saprolegniomycetes</taxon>
        <taxon>Saprolegniales</taxon>
        <taxon>Saprolegniaceae</taxon>
        <taxon>Saprolegnia</taxon>
    </lineage>
</organism>
<dbReference type="InParanoid" id="T0RJM4"/>
<dbReference type="CDD" id="cd01100">
    <property type="entry name" value="APPLE_Factor_XI_like"/>
    <property type="match status" value="1"/>
</dbReference>
<feature type="signal peptide" evidence="3">
    <location>
        <begin position="1"/>
        <end position="20"/>
    </location>
</feature>
<accession>T0RJM4</accession>
<feature type="domain" description="Apple" evidence="4">
    <location>
        <begin position="273"/>
        <end position="346"/>
    </location>
</feature>
<evidence type="ECO:0000256" key="2">
    <source>
        <dbReference type="ARBA" id="ARBA00023157"/>
    </source>
</evidence>
<evidence type="ECO:0000313" key="6">
    <source>
        <dbReference type="Proteomes" id="UP000030762"/>
    </source>
</evidence>
<feature type="domain" description="Apple" evidence="4">
    <location>
        <begin position="192"/>
        <end position="267"/>
    </location>
</feature>
<dbReference type="OrthoDB" id="77539at2759"/>
<dbReference type="GeneID" id="19952860"/>
<feature type="domain" description="Apple" evidence="4">
    <location>
        <begin position="103"/>
        <end position="182"/>
    </location>
</feature>
<dbReference type="VEuPathDB" id="FungiDB:SDRG_12133"/>
<evidence type="ECO:0000256" key="1">
    <source>
        <dbReference type="ARBA" id="ARBA00022737"/>
    </source>
</evidence>
<dbReference type="SMART" id="SM00223">
    <property type="entry name" value="APPLE"/>
    <property type="match status" value="4"/>
</dbReference>
<sequence length="348" mass="36360">MQLLTTTALLAMMAMTTTYARTCGSPEWNTDFAGSDISNFGTTGDFGNMLKQCCDACTASNTCVAYTLADNVCYLKSGAGTRKPKTGATSVLMSGTSAPVSTCSAPEINVDYYGNDISNVAVSGNQADQLQACCNACSTTRWCTAFSVANGVCYLKASDAGRKAAPGVVSAKTTYVTSTPTPTPTPAGNRTCGAPIWNTDYYGNDISNFVATGDFGNMLKQCCDGCKAVATCSAYTLANNVCYLKTVALSPRTVNGATSVIVPPVPGTSVRYCSNPEVNYDYYGNDIANFKATGDVNTMIGQCCETCKKNSQCNAYVLFDGVCYLKSATGVRSSKVGAIAASVPTVTW</sequence>
<dbReference type="SUPFAM" id="SSF57414">
    <property type="entry name" value="Hairpin loop containing domain-like"/>
    <property type="match status" value="1"/>
</dbReference>
<dbReference type="InterPro" id="IPR000177">
    <property type="entry name" value="Apple"/>
</dbReference>
<keyword evidence="3" id="KW-0732">Signal</keyword>
<reference evidence="5 6" key="1">
    <citation type="submission" date="2012-04" db="EMBL/GenBank/DDBJ databases">
        <title>The Genome Sequence of Saprolegnia declina VS20.</title>
        <authorList>
            <consortium name="The Broad Institute Genome Sequencing Platform"/>
            <person name="Russ C."/>
            <person name="Nusbaum C."/>
            <person name="Tyler B."/>
            <person name="van West P."/>
            <person name="Dieguez-Uribeondo J."/>
            <person name="de Bruijn I."/>
            <person name="Tripathy S."/>
            <person name="Jiang R."/>
            <person name="Young S.K."/>
            <person name="Zeng Q."/>
            <person name="Gargeya S."/>
            <person name="Fitzgerald M."/>
            <person name="Haas B."/>
            <person name="Abouelleil A."/>
            <person name="Alvarado L."/>
            <person name="Arachchi H.M."/>
            <person name="Berlin A."/>
            <person name="Chapman S.B."/>
            <person name="Goldberg J."/>
            <person name="Griggs A."/>
            <person name="Gujja S."/>
            <person name="Hansen M."/>
            <person name="Howarth C."/>
            <person name="Imamovic A."/>
            <person name="Larimer J."/>
            <person name="McCowen C."/>
            <person name="Montmayeur A."/>
            <person name="Murphy C."/>
            <person name="Neiman D."/>
            <person name="Pearson M."/>
            <person name="Priest M."/>
            <person name="Roberts A."/>
            <person name="Saif S."/>
            <person name="Shea T."/>
            <person name="Sisk P."/>
            <person name="Sykes S."/>
            <person name="Wortman J."/>
            <person name="Nusbaum C."/>
            <person name="Birren B."/>
        </authorList>
    </citation>
    <scope>NUCLEOTIDE SEQUENCE [LARGE SCALE GENOMIC DNA]</scope>
    <source>
        <strain evidence="5 6">VS20</strain>
    </source>
</reference>
<feature type="domain" description="Apple" evidence="4">
    <location>
        <begin position="23"/>
        <end position="95"/>
    </location>
</feature>
<evidence type="ECO:0000259" key="4">
    <source>
        <dbReference type="SMART" id="SM00223"/>
    </source>
</evidence>
<proteinExistence type="predicted"/>
<dbReference type="Gene3D" id="3.50.4.10">
    <property type="entry name" value="Hepatocyte Growth Factor"/>
    <property type="match status" value="4"/>
</dbReference>
<keyword evidence="6" id="KW-1185">Reference proteome</keyword>
<dbReference type="OMA" id="GYYQCID"/>
<dbReference type="InterPro" id="IPR003609">
    <property type="entry name" value="Pan_app"/>
</dbReference>
<dbReference type="PANTHER" id="PTHR33946:SF4">
    <property type="entry name" value="COAGULATION FACTOR XI"/>
    <property type="match status" value="1"/>
</dbReference>
<protein>
    <recommendedName>
        <fullName evidence="4">Apple domain-containing protein</fullName>
    </recommendedName>
</protein>
<dbReference type="EMBL" id="JH767178">
    <property type="protein sequence ID" value="EQC30072.1"/>
    <property type="molecule type" value="Genomic_DNA"/>
</dbReference>
<dbReference type="GO" id="GO:0005576">
    <property type="term" value="C:extracellular region"/>
    <property type="evidence" value="ECO:0007669"/>
    <property type="project" value="InterPro"/>
</dbReference>
<dbReference type="RefSeq" id="XP_008616415.1">
    <property type="nucleotide sequence ID" value="XM_008618193.1"/>
</dbReference>
<evidence type="ECO:0000313" key="5">
    <source>
        <dbReference type="EMBL" id="EQC30072.1"/>
    </source>
</evidence>
<dbReference type="GO" id="GO:0006508">
    <property type="term" value="P:proteolysis"/>
    <property type="evidence" value="ECO:0007669"/>
    <property type="project" value="InterPro"/>
</dbReference>
<evidence type="ECO:0000256" key="3">
    <source>
        <dbReference type="SAM" id="SignalP"/>
    </source>
</evidence>
<keyword evidence="2" id="KW-1015">Disulfide bond</keyword>
<dbReference type="AlphaFoldDB" id="T0RJM4"/>
<feature type="chain" id="PRO_5004570802" description="Apple domain-containing protein" evidence="3">
    <location>
        <begin position="21"/>
        <end position="348"/>
    </location>
</feature>
<gene>
    <name evidence="5" type="ORF">SDRG_12133</name>
</gene>